<accession>A0A6C0BWL6</accession>
<organism evidence="1">
    <name type="scientific">viral metagenome</name>
    <dbReference type="NCBI Taxonomy" id="1070528"/>
    <lineage>
        <taxon>unclassified sequences</taxon>
        <taxon>metagenomes</taxon>
        <taxon>organismal metagenomes</taxon>
    </lineage>
</organism>
<name>A0A6C0BWL6_9ZZZZ</name>
<evidence type="ECO:0000313" key="1">
    <source>
        <dbReference type="EMBL" id="QHS96490.1"/>
    </source>
</evidence>
<reference evidence="1" key="1">
    <citation type="journal article" date="2020" name="Nature">
        <title>Giant virus diversity and host interactions through global metagenomics.</title>
        <authorList>
            <person name="Schulz F."/>
            <person name="Roux S."/>
            <person name="Paez-Espino D."/>
            <person name="Jungbluth S."/>
            <person name="Walsh D.A."/>
            <person name="Denef V.J."/>
            <person name="McMahon K.D."/>
            <person name="Konstantinidis K.T."/>
            <person name="Eloe-Fadrosh E.A."/>
            <person name="Kyrpides N.C."/>
            <person name="Woyke T."/>
        </authorList>
    </citation>
    <scope>NUCLEOTIDE SEQUENCE</scope>
    <source>
        <strain evidence="1">GVMAG-M-3300020166-18</strain>
    </source>
</reference>
<sequence length="160" mass="18597">MNDEERINLKKLIGTNEEKASTDLIRKVKHSNMIKEQVGILSSMKAKYARLSKSNPAEFDMMCKSKCSFLYDNYTDIYNKVRKDQIDLGLLAEFLVVLKDIEDGTIDEHDGSFKVGSILKKIYIDSALNNKPDRRNKDKQVHRKVKNITWESYKTKFLTE</sequence>
<protein>
    <submittedName>
        <fullName evidence="1">Uncharacterized protein</fullName>
    </submittedName>
</protein>
<dbReference type="AlphaFoldDB" id="A0A6C0BWL6"/>
<proteinExistence type="predicted"/>
<dbReference type="EMBL" id="MN739271">
    <property type="protein sequence ID" value="QHS96490.1"/>
    <property type="molecule type" value="Genomic_DNA"/>
</dbReference>